<organism evidence="2 3">
    <name type="scientific">Protopolystoma xenopodis</name>
    <dbReference type="NCBI Taxonomy" id="117903"/>
    <lineage>
        <taxon>Eukaryota</taxon>
        <taxon>Metazoa</taxon>
        <taxon>Spiralia</taxon>
        <taxon>Lophotrochozoa</taxon>
        <taxon>Platyhelminthes</taxon>
        <taxon>Monogenea</taxon>
        <taxon>Polyopisthocotylea</taxon>
        <taxon>Polystomatidea</taxon>
        <taxon>Polystomatidae</taxon>
        <taxon>Protopolystoma</taxon>
    </lineage>
</organism>
<dbReference type="EMBL" id="CAAALY010009411">
    <property type="protein sequence ID" value="VEL10583.1"/>
    <property type="molecule type" value="Genomic_DNA"/>
</dbReference>
<evidence type="ECO:0000313" key="2">
    <source>
        <dbReference type="EMBL" id="VEL10583.1"/>
    </source>
</evidence>
<evidence type="ECO:0000256" key="1">
    <source>
        <dbReference type="SAM" id="MobiDB-lite"/>
    </source>
</evidence>
<gene>
    <name evidence="2" type="ORF">PXEA_LOCUS4023</name>
</gene>
<feature type="region of interest" description="Disordered" evidence="1">
    <location>
        <begin position="43"/>
        <end position="66"/>
    </location>
</feature>
<comment type="caution">
    <text evidence="2">The sequence shown here is derived from an EMBL/GenBank/DDBJ whole genome shotgun (WGS) entry which is preliminary data.</text>
</comment>
<proteinExistence type="predicted"/>
<feature type="compositionally biased region" description="Polar residues" evidence="1">
    <location>
        <begin position="43"/>
        <end position="56"/>
    </location>
</feature>
<dbReference type="AlphaFoldDB" id="A0A3S5CIC0"/>
<keyword evidence="3" id="KW-1185">Reference proteome</keyword>
<name>A0A3S5CIC0_9PLAT</name>
<dbReference type="Proteomes" id="UP000784294">
    <property type="component" value="Unassembled WGS sequence"/>
</dbReference>
<evidence type="ECO:0000313" key="3">
    <source>
        <dbReference type="Proteomes" id="UP000784294"/>
    </source>
</evidence>
<accession>A0A3S5CIC0</accession>
<feature type="non-terminal residue" evidence="2">
    <location>
        <position position="1"/>
    </location>
</feature>
<sequence>RTALYPTYLHGPESEHIAETKSEKEQEFYPCVKSITLPCAEASHSSVSHENSQNSTNDDDNISVPPLPAEAHAMLTTDNTLSYEARDNLYLKKIDPNSVNNSDGVFCLANKQIIDRDESNSYPAYFAGGSTRLSTASTIAPASYKEFHQPISLSSASPSASCTASAPNLSPVVTPLLSTGRPVSFGKIGLFHVRLPGLRRDTASLSRLDELSEADSTASTGSPGTGVGSLISNAVVPSNVDINCRRNLAVAFTANKDVDTAVTTVFLSTVDAVNDSTTSIVYSPNITPATTASTNSNLCAPTSFSTTISTSLMDPTTTSAVSGMQCTEEKAILNNLGQQGKAWSPFSPIGKFEAADPSSRMTPLALKTNISPPPPPPSLPPLAMPLCLPGFALPPLFAGHLPTSGHPMPVQVPVLPAIYSGAGKLPERSRSRQASSTRHRLALLSCRLTDGARREYTTICDDIDMSCFSQVNVCGVRESPPKNLIYGFLLN</sequence>
<protein>
    <submittedName>
        <fullName evidence="2">Uncharacterized protein</fullName>
    </submittedName>
</protein>
<reference evidence="2" key="1">
    <citation type="submission" date="2018-11" db="EMBL/GenBank/DDBJ databases">
        <authorList>
            <consortium name="Pathogen Informatics"/>
        </authorList>
    </citation>
    <scope>NUCLEOTIDE SEQUENCE</scope>
</reference>